<dbReference type="Gene3D" id="3.40.50.1950">
    <property type="entry name" value="Flavin prenyltransferase-like"/>
    <property type="match status" value="1"/>
</dbReference>
<proteinExistence type="predicted"/>
<accession>A0ABS5L1G1</accession>
<dbReference type="InterPro" id="IPR036551">
    <property type="entry name" value="Flavin_trans-like"/>
</dbReference>
<comment type="caution">
    <text evidence="2">The sequence shown here is derived from an EMBL/GenBank/DDBJ whole genome shotgun (WGS) entry which is preliminary data.</text>
</comment>
<feature type="domain" description="Flavoprotein" evidence="1">
    <location>
        <begin position="20"/>
        <end position="100"/>
    </location>
</feature>
<evidence type="ECO:0000313" key="3">
    <source>
        <dbReference type="Proteomes" id="UP000730482"/>
    </source>
</evidence>
<evidence type="ECO:0000313" key="2">
    <source>
        <dbReference type="EMBL" id="MBS2552168.1"/>
    </source>
</evidence>
<sequence>MPVLYLIACGAPPAAELLSHPEAVPGLQADGWTVCVLCSPNGERFLDAAAVSIATGYPVRVEQRHPGEPDVLPSPDAVLVAPATFNTVNKWALGLSDTLVLGILNESLGAGLPIAATVWAKDELQKHPAFDRHAQLLFENGVRFIQPEDGVQQFPWGQLRSAMAELLTE</sequence>
<dbReference type="EMBL" id="JAAFYZ010000174">
    <property type="protein sequence ID" value="MBS2552168.1"/>
    <property type="molecule type" value="Genomic_DNA"/>
</dbReference>
<dbReference type="InterPro" id="IPR003382">
    <property type="entry name" value="Flavoprotein"/>
</dbReference>
<dbReference type="SUPFAM" id="SSF52507">
    <property type="entry name" value="Homo-oligomeric flavin-containing Cys decarboxylases, HFCD"/>
    <property type="match status" value="1"/>
</dbReference>
<dbReference type="RefSeq" id="WP_212017492.1">
    <property type="nucleotide sequence ID" value="NZ_JAAFYZ010000174.1"/>
</dbReference>
<keyword evidence="3" id="KW-1185">Reference proteome</keyword>
<reference evidence="2 3" key="1">
    <citation type="submission" date="2020-02" db="EMBL/GenBank/DDBJ databases">
        <title>Acidophilic actinobacteria isolated from forest soil.</title>
        <authorList>
            <person name="Golinska P."/>
        </authorList>
    </citation>
    <scope>NUCLEOTIDE SEQUENCE [LARGE SCALE GENOMIC DNA]</scope>
    <source>
        <strain evidence="2 3">NL8</strain>
    </source>
</reference>
<gene>
    <name evidence="2" type="ORF">KGQ19_35460</name>
</gene>
<name>A0ABS5L1G1_9ACTN</name>
<dbReference type="Pfam" id="PF02441">
    <property type="entry name" value="Flavoprotein"/>
    <property type="match status" value="1"/>
</dbReference>
<protein>
    <submittedName>
        <fullName evidence="2">Flavoprotein</fullName>
    </submittedName>
</protein>
<evidence type="ECO:0000259" key="1">
    <source>
        <dbReference type="Pfam" id="PF02441"/>
    </source>
</evidence>
<dbReference type="Proteomes" id="UP000730482">
    <property type="component" value="Unassembled WGS sequence"/>
</dbReference>
<organism evidence="2 3">
    <name type="scientific">Catenulispora pinistramenti</name>
    <dbReference type="NCBI Taxonomy" id="2705254"/>
    <lineage>
        <taxon>Bacteria</taxon>
        <taxon>Bacillati</taxon>
        <taxon>Actinomycetota</taxon>
        <taxon>Actinomycetes</taxon>
        <taxon>Catenulisporales</taxon>
        <taxon>Catenulisporaceae</taxon>
        <taxon>Catenulispora</taxon>
    </lineage>
</organism>